<name>A0AA37BM46_9ACTN</name>
<sequence>MIPQHIGRIADEALSACLAKHYPAPLPEFTRREFLAAWQKNRALALAQRWQLSPDDMAQAATAIGVEQLARPD</sequence>
<organism evidence="1 2">
    <name type="scientific">Planomonospora parontospora</name>
    <dbReference type="NCBI Taxonomy" id="58119"/>
    <lineage>
        <taxon>Bacteria</taxon>
        <taxon>Bacillati</taxon>
        <taxon>Actinomycetota</taxon>
        <taxon>Actinomycetes</taxon>
        <taxon>Streptosporangiales</taxon>
        <taxon>Streptosporangiaceae</taxon>
        <taxon>Planomonospora</taxon>
    </lineage>
</organism>
<accession>A0AA37BM46</accession>
<protein>
    <submittedName>
        <fullName evidence="1">Uncharacterized protein</fullName>
    </submittedName>
</protein>
<proteinExistence type="predicted"/>
<reference evidence="1" key="1">
    <citation type="journal article" date="2014" name="Int. J. Syst. Evol. Microbiol.">
        <title>Complete genome sequence of Corynebacterium casei LMG S-19264T (=DSM 44701T), isolated from a smear-ripened cheese.</title>
        <authorList>
            <consortium name="US DOE Joint Genome Institute (JGI-PGF)"/>
            <person name="Walter F."/>
            <person name="Albersmeier A."/>
            <person name="Kalinowski J."/>
            <person name="Ruckert C."/>
        </authorList>
    </citation>
    <scope>NUCLEOTIDE SEQUENCE</scope>
    <source>
        <strain evidence="1">JCM 3093</strain>
    </source>
</reference>
<comment type="caution">
    <text evidence="1">The sequence shown here is derived from an EMBL/GenBank/DDBJ whole genome shotgun (WGS) entry which is preliminary data.</text>
</comment>
<dbReference type="Proteomes" id="UP000627984">
    <property type="component" value="Unassembled WGS sequence"/>
</dbReference>
<dbReference type="AlphaFoldDB" id="A0AA37BM46"/>
<gene>
    <name evidence="1" type="ORF">GCM10010126_58150</name>
</gene>
<dbReference type="RefSeq" id="WP_191897612.1">
    <property type="nucleotide sequence ID" value="NZ_BMQD01000023.1"/>
</dbReference>
<reference evidence="1" key="2">
    <citation type="submission" date="2022-09" db="EMBL/GenBank/DDBJ databases">
        <authorList>
            <person name="Sun Q."/>
            <person name="Ohkuma M."/>
        </authorList>
    </citation>
    <scope>NUCLEOTIDE SEQUENCE</scope>
    <source>
        <strain evidence="1">JCM 3093</strain>
    </source>
</reference>
<evidence type="ECO:0000313" key="2">
    <source>
        <dbReference type="Proteomes" id="UP000627984"/>
    </source>
</evidence>
<evidence type="ECO:0000313" key="1">
    <source>
        <dbReference type="EMBL" id="GGK91099.1"/>
    </source>
</evidence>
<dbReference type="EMBL" id="BMQD01000023">
    <property type="protein sequence ID" value="GGK91099.1"/>
    <property type="molecule type" value="Genomic_DNA"/>
</dbReference>